<evidence type="ECO:0000256" key="4">
    <source>
        <dbReference type="ARBA" id="ARBA00022490"/>
    </source>
</evidence>
<evidence type="ECO:0000256" key="2">
    <source>
        <dbReference type="ARBA" id="ARBA00004496"/>
    </source>
</evidence>
<keyword evidence="6" id="KW-0689">Ribosomal protein</keyword>
<dbReference type="GO" id="GO:0006412">
    <property type="term" value="P:translation"/>
    <property type="evidence" value="ECO:0007669"/>
    <property type="project" value="InterPro"/>
</dbReference>
<dbReference type="FunFam" id="4.10.1060.50:FF:000001">
    <property type="entry name" value="ubiquitin-60S ribosomal protein L40"/>
    <property type="match status" value="1"/>
</dbReference>
<comment type="similarity">
    <text evidence="3">In the N-terminal section; belongs to the ubiquitin family.</text>
</comment>
<dbReference type="SUPFAM" id="SSF57829">
    <property type="entry name" value="Zn-binding ribosomal proteins"/>
    <property type="match status" value="1"/>
</dbReference>
<dbReference type="EMBL" id="CAEY01000779">
    <property type="status" value="NOT_ANNOTATED_CDS"/>
    <property type="molecule type" value="Genomic_DNA"/>
</dbReference>
<dbReference type="GO" id="GO:0003735">
    <property type="term" value="F:structural constituent of ribosome"/>
    <property type="evidence" value="ECO:0007669"/>
    <property type="project" value="InterPro"/>
</dbReference>
<comment type="subcellular location">
    <subcellularLocation>
        <location evidence="2">Cytoplasm</location>
    </subcellularLocation>
</comment>
<dbReference type="eggNOG" id="KOG0003">
    <property type="taxonomic scope" value="Eukaryota"/>
</dbReference>
<evidence type="ECO:0000256" key="5">
    <source>
        <dbReference type="ARBA" id="ARBA00022499"/>
    </source>
</evidence>
<dbReference type="SMART" id="SM01377">
    <property type="entry name" value="Ribosomal_L40e"/>
    <property type="match status" value="1"/>
</dbReference>
<dbReference type="InterPro" id="IPR029071">
    <property type="entry name" value="Ubiquitin-like_domsf"/>
</dbReference>
<dbReference type="STRING" id="32264.T1JUI1"/>
<dbReference type="SUPFAM" id="SSF54236">
    <property type="entry name" value="Ubiquitin-like"/>
    <property type="match status" value="1"/>
</dbReference>
<keyword evidence="5" id="KW-1017">Isopeptide bond</keyword>
<reference evidence="11" key="2">
    <citation type="submission" date="2015-06" db="UniProtKB">
        <authorList>
            <consortium name="EnsemblMetazoa"/>
        </authorList>
    </citation>
    <scope>IDENTIFICATION</scope>
</reference>
<evidence type="ECO:0000256" key="8">
    <source>
        <dbReference type="ARBA" id="ARBA00035124"/>
    </source>
</evidence>
<dbReference type="InterPro" id="IPR011332">
    <property type="entry name" value="Ribosomal_zn-bd"/>
</dbReference>
<evidence type="ECO:0000256" key="1">
    <source>
        <dbReference type="ARBA" id="ARBA00002241"/>
    </source>
</evidence>
<evidence type="ECO:0000313" key="12">
    <source>
        <dbReference type="Proteomes" id="UP000015104"/>
    </source>
</evidence>
<dbReference type="GO" id="GO:0005840">
    <property type="term" value="C:ribosome"/>
    <property type="evidence" value="ECO:0007669"/>
    <property type="project" value="UniProtKB-KW"/>
</dbReference>
<dbReference type="Gene3D" id="4.10.1060.50">
    <property type="match status" value="1"/>
</dbReference>
<name>T1JUI1_TETUR</name>
<proteinExistence type="inferred from homology"/>
<sequence length="103" mass="11719">MYAIQQQENVPYEDIRLIFGGQLEPGSSLLEYGISDGSTLHLALRLRGGAIEPSLMMLAKKYNIDKMVCRKCYARLHAKATNCRKRKCGHSNNLRPKKKPKQQ</sequence>
<evidence type="ECO:0000259" key="10">
    <source>
        <dbReference type="PROSITE" id="PS50053"/>
    </source>
</evidence>
<dbReference type="AlphaFoldDB" id="T1JUI1"/>
<evidence type="ECO:0000256" key="7">
    <source>
        <dbReference type="ARBA" id="ARBA00023274"/>
    </source>
</evidence>
<feature type="domain" description="Ubiquitin-like" evidence="10">
    <location>
        <begin position="1"/>
        <end position="49"/>
    </location>
</feature>
<keyword evidence="4" id="KW-0963">Cytoplasm</keyword>
<dbReference type="InterPro" id="IPR000626">
    <property type="entry name" value="Ubiquitin-like_dom"/>
</dbReference>
<evidence type="ECO:0000256" key="3">
    <source>
        <dbReference type="ARBA" id="ARBA00008373"/>
    </source>
</evidence>
<dbReference type="GO" id="GO:0005737">
    <property type="term" value="C:cytoplasm"/>
    <property type="evidence" value="ECO:0007669"/>
    <property type="project" value="UniProtKB-SubCell"/>
</dbReference>
<evidence type="ECO:0000256" key="6">
    <source>
        <dbReference type="ARBA" id="ARBA00022980"/>
    </source>
</evidence>
<evidence type="ECO:0000313" key="11">
    <source>
        <dbReference type="EnsemblMetazoa" id="tetur02g01030.1"/>
    </source>
</evidence>
<keyword evidence="12" id="KW-1185">Reference proteome</keyword>
<accession>T1JUI1</accession>
<comment type="function">
    <text evidence="1">Component of the 60S subunit of the ribosome.</text>
</comment>
<dbReference type="Gene3D" id="3.10.20.90">
    <property type="entry name" value="Phosphatidylinositol 3-kinase Catalytic Subunit, Chain A, domain 1"/>
    <property type="match status" value="1"/>
</dbReference>
<organism evidence="11 12">
    <name type="scientific">Tetranychus urticae</name>
    <name type="common">Two-spotted spider mite</name>
    <dbReference type="NCBI Taxonomy" id="32264"/>
    <lineage>
        <taxon>Eukaryota</taxon>
        <taxon>Metazoa</taxon>
        <taxon>Ecdysozoa</taxon>
        <taxon>Arthropoda</taxon>
        <taxon>Chelicerata</taxon>
        <taxon>Arachnida</taxon>
        <taxon>Acari</taxon>
        <taxon>Acariformes</taxon>
        <taxon>Trombidiformes</taxon>
        <taxon>Prostigmata</taxon>
        <taxon>Eleutherengona</taxon>
        <taxon>Raphignathae</taxon>
        <taxon>Tetranychoidea</taxon>
        <taxon>Tetranychidae</taxon>
        <taxon>Tetranychus</taxon>
    </lineage>
</organism>
<dbReference type="HOGENOM" id="CLU_010412_3_6_1"/>
<protein>
    <recommendedName>
        <fullName evidence="9">Ubiquitin-ribosomal protein eL40 fusion protein</fullName>
    </recommendedName>
</protein>
<reference evidence="12" key="1">
    <citation type="submission" date="2011-08" db="EMBL/GenBank/DDBJ databases">
        <authorList>
            <person name="Rombauts S."/>
        </authorList>
    </citation>
    <scope>NUCLEOTIDE SEQUENCE</scope>
    <source>
        <strain evidence="12">London</strain>
    </source>
</reference>
<dbReference type="PROSITE" id="PS50053">
    <property type="entry name" value="UBIQUITIN_2"/>
    <property type="match status" value="1"/>
</dbReference>
<dbReference type="Pfam" id="PF00240">
    <property type="entry name" value="ubiquitin"/>
    <property type="match status" value="1"/>
</dbReference>
<keyword evidence="7" id="KW-0687">Ribonucleoprotein</keyword>
<dbReference type="EnsemblMetazoa" id="tetur02g01030.1">
    <property type="protein sequence ID" value="tetur02g01030.1"/>
    <property type="gene ID" value="tetur02g01030"/>
</dbReference>
<evidence type="ECO:0000256" key="9">
    <source>
        <dbReference type="ARBA" id="ARBA00035298"/>
    </source>
</evidence>
<dbReference type="InterPro" id="IPR038587">
    <property type="entry name" value="Ribosomal_eL40_sf"/>
</dbReference>
<comment type="subunit">
    <text evidence="8">Part of the 60S ribosomal subunit.</text>
</comment>
<dbReference type="InterPro" id="IPR001975">
    <property type="entry name" value="Ribosomal_eL40_dom"/>
</dbReference>
<dbReference type="Proteomes" id="UP000015104">
    <property type="component" value="Unassembled WGS sequence"/>
</dbReference>
<dbReference type="GO" id="GO:1990904">
    <property type="term" value="C:ribonucleoprotein complex"/>
    <property type="evidence" value="ECO:0007669"/>
    <property type="project" value="UniProtKB-KW"/>
</dbReference>
<dbReference type="Pfam" id="PF01020">
    <property type="entry name" value="Ribosomal_L40e"/>
    <property type="match status" value="1"/>
</dbReference>